<reference evidence="9 11" key="2">
    <citation type="submission" date="2018-11" db="EMBL/GenBank/DDBJ databases">
        <authorList>
            <consortium name="Pathogen Informatics"/>
        </authorList>
    </citation>
    <scope>NUCLEOTIDE SEQUENCE [LARGE SCALE GENOMIC DNA]</scope>
</reference>
<evidence type="ECO:0000256" key="3">
    <source>
        <dbReference type="ARBA" id="ARBA00018615"/>
    </source>
</evidence>
<dbReference type="GO" id="GO:0030425">
    <property type="term" value="C:dendrite"/>
    <property type="evidence" value="ECO:0007669"/>
    <property type="project" value="TreeGrafter"/>
</dbReference>
<dbReference type="GO" id="GO:0031122">
    <property type="term" value="P:cytoplasmic microtubule organization"/>
    <property type="evidence" value="ECO:0007669"/>
    <property type="project" value="TreeGrafter"/>
</dbReference>
<protein>
    <recommendedName>
        <fullName evidence="3">Cysteine-rich PDZ-binding protein</fullName>
    </recommendedName>
    <alternativeName>
        <fullName evidence="8">Cysteine-rich interactor of PDZ three</fullName>
    </alternativeName>
</protein>
<dbReference type="EMBL" id="UYYG01000008">
    <property type="protein sequence ID" value="VDN50797.1"/>
    <property type="molecule type" value="Genomic_DNA"/>
</dbReference>
<accession>A0A0N4UEH0</accession>
<sequence length="166" mass="19225">MFRIELNFILSHLRTKLEHRDTDDRDIAELALKTCIGHTITYRKGVDCDRLATSLSVLTFHADTANISSRVQRYCIPLFPLILHEPPRWGCHASRETRTPYQRYLTPSPQSHLEIEVQEFRKCRICKTKVHQIGSHYCQQCAYQKAICAMCGKKMGDTKKLKMSSV</sequence>
<comment type="subcellular location">
    <subcellularLocation>
        <location evidence="1">Cytoplasm</location>
    </subcellularLocation>
</comment>
<evidence type="ECO:0000256" key="2">
    <source>
        <dbReference type="ARBA" id="ARBA00009021"/>
    </source>
</evidence>
<dbReference type="InterPro" id="IPR019367">
    <property type="entry name" value="PDZ-binding_CRIPT"/>
</dbReference>
<evidence type="ECO:0000256" key="7">
    <source>
        <dbReference type="ARBA" id="ARBA00023187"/>
    </source>
</evidence>
<keyword evidence="6" id="KW-0747">Spliceosome</keyword>
<dbReference type="PANTHER" id="PTHR11805">
    <property type="entry name" value="CYSTEINE-RICH PDZ-BINDING PROTEIN"/>
    <property type="match status" value="1"/>
</dbReference>
<dbReference type="AlphaFoldDB" id="A0A0N4UEH0"/>
<dbReference type="PANTHER" id="PTHR11805:SF1">
    <property type="entry name" value="CYSTEINE-RICH PDZ-BINDING PROTEIN"/>
    <property type="match status" value="1"/>
</dbReference>
<keyword evidence="7" id="KW-0508">mRNA splicing</keyword>
<evidence type="ECO:0000256" key="1">
    <source>
        <dbReference type="ARBA" id="ARBA00004496"/>
    </source>
</evidence>
<dbReference type="GO" id="GO:0005681">
    <property type="term" value="C:spliceosomal complex"/>
    <property type="evidence" value="ECO:0007669"/>
    <property type="project" value="UniProtKB-KW"/>
</dbReference>
<evidence type="ECO:0000313" key="11">
    <source>
        <dbReference type="Proteomes" id="UP000274756"/>
    </source>
</evidence>
<dbReference type="Pfam" id="PF10235">
    <property type="entry name" value="Cript"/>
    <property type="match status" value="1"/>
</dbReference>
<organism evidence="10 12">
    <name type="scientific">Dracunculus medinensis</name>
    <name type="common">Guinea worm</name>
    <dbReference type="NCBI Taxonomy" id="318479"/>
    <lineage>
        <taxon>Eukaryota</taxon>
        <taxon>Metazoa</taxon>
        <taxon>Ecdysozoa</taxon>
        <taxon>Nematoda</taxon>
        <taxon>Chromadorea</taxon>
        <taxon>Rhabditida</taxon>
        <taxon>Spirurina</taxon>
        <taxon>Dracunculoidea</taxon>
        <taxon>Dracunculidae</taxon>
        <taxon>Dracunculus</taxon>
    </lineage>
</organism>
<comment type="similarity">
    <text evidence="2">Belongs to the CRIPT family.</text>
</comment>
<name>A0A0N4UEH0_DRAME</name>
<dbReference type="WBParaSite" id="DME_0000577601-mRNA-1">
    <property type="protein sequence ID" value="DME_0000577601-mRNA-1"/>
    <property type="gene ID" value="DME_0000577601"/>
</dbReference>
<evidence type="ECO:0000256" key="8">
    <source>
        <dbReference type="ARBA" id="ARBA00032518"/>
    </source>
</evidence>
<reference evidence="12" key="1">
    <citation type="submission" date="2017-02" db="UniProtKB">
        <authorList>
            <consortium name="WormBaseParasite"/>
        </authorList>
    </citation>
    <scope>IDENTIFICATION</scope>
</reference>
<dbReference type="Proteomes" id="UP000038040">
    <property type="component" value="Unplaced"/>
</dbReference>
<evidence type="ECO:0000256" key="4">
    <source>
        <dbReference type="ARBA" id="ARBA00022490"/>
    </source>
</evidence>
<dbReference type="GO" id="GO:0008017">
    <property type="term" value="F:microtubule binding"/>
    <property type="evidence" value="ECO:0007669"/>
    <property type="project" value="TreeGrafter"/>
</dbReference>
<gene>
    <name evidence="9" type="ORF">DME_LOCUS770</name>
</gene>
<dbReference type="GO" id="GO:0030165">
    <property type="term" value="F:PDZ domain binding"/>
    <property type="evidence" value="ECO:0007669"/>
    <property type="project" value="TreeGrafter"/>
</dbReference>
<evidence type="ECO:0000313" key="9">
    <source>
        <dbReference type="EMBL" id="VDN50797.1"/>
    </source>
</evidence>
<dbReference type="GO" id="GO:0006397">
    <property type="term" value="P:mRNA processing"/>
    <property type="evidence" value="ECO:0007669"/>
    <property type="project" value="UniProtKB-KW"/>
</dbReference>
<dbReference type="Proteomes" id="UP000274756">
    <property type="component" value="Unassembled WGS sequence"/>
</dbReference>
<keyword evidence="5" id="KW-0507">mRNA processing</keyword>
<evidence type="ECO:0000313" key="12">
    <source>
        <dbReference type="WBParaSite" id="DME_0000577601-mRNA-1"/>
    </source>
</evidence>
<dbReference type="STRING" id="318479.A0A0N4UEH0"/>
<evidence type="ECO:0000313" key="10">
    <source>
        <dbReference type="Proteomes" id="UP000038040"/>
    </source>
</evidence>
<dbReference type="GO" id="GO:0008380">
    <property type="term" value="P:RNA splicing"/>
    <property type="evidence" value="ECO:0007669"/>
    <property type="project" value="UniProtKB-KW"/>
</dbReference>
<dbReference type="OrthoDB" id="147332at2759"/>
<proteinExistence type="inferred from homology"/>
<keyword evidence="4" id="KW-0963">Cytoplasm</keyword>
<keyword evidence="11" id="KW-1185">Reference proteome</keyword>
<evidence type="ECO:0000256" key="5">
    <source>
        <dbReference type="ARBA" id="ARBA00022664"/>
    </source>
</evidence>
<dbReference type="GO" id="GO:0005737">
    <property type="term" value="C:cytoplasm"/>
    <property type="evidence" value="ECO:0007669"/>
    <property type="project" value="UniProtKB-SubCell"/>
</dbReference>
<evidence type="ECO:0000256" key="6">
    <source>
        <dbReference type="ARBA" id="ARBA00022728"/>
    </source>
</evidence>